<comment type="caution">
    <text evidence="1">The sequence shown here is derived from an EMBL/GenBank/DDBJ whole genome shotgun (WGS) entry which is preliminary data.</text>
</comment>
<keyword evidence="2" id="KW-1185">Reference proteome</keyword>
<accession>A0ACC3SA56</accession>
<sequence>MRDDREVVFYMDAWTFGYEDVWRALAAHLQTKIHLDEYRSRLYRCLGNRAECFTPETAALVGFQLGNHYQKGCLSYEREGCRVHSCERGTRCSVFDDNNVVRITPIITRHQGLEYAELGAGGGQGDLDQVHELELNDIQVVAQLMALCSAKLAGKESLPKLLNLLAKHLQSGGTNIRLDTLSLLEQHGGEGDADGLEDMDKIPLDRFLPVLAKLGVGDGEDMVRSKHSPRTRQITFPYSRHSSYSELRYLVQAFKPKDVYPCTVDERTWNADVSMKSLFGDLCSGESFIHDQFMYNMLNLHRSDADSQVQGEESRRVERTPSPASTPSPERLHANQKRTESASRSASVGRENSVKKRAKLSSPSTLRSTPRSRLEDGLAQRKRAHDAALGAGGSSWSERALTVRSVKAACKTNRISAPSSDPKTGVSFCSREVMSTTDIDMLICFNHANMYQAVTRSYTRRLHCGHIGFCAGRGYHGRRPLQAVDRCASAVQASVQSQGLCIRGEVQKLPCINGWTWADPRAGGHVRSERDPNMATSCRTPARSLLLDTAALPSGKRRIVRSEASPSLYPCHTDERRPWSSLLRRFRARQDVVVCQSEVGSVDDIAFRTGARVRGGAARLGVSESARLRGALDQNRDCMVPTPSQRLYSSELGSGSMLCWGSNGTRQGNHEPYLHRFLFDQNKLEDPADCPKRETEFKGYLDVTGYKGLLGQSKRPLSTGERGGAE</sequence>
<evidence type="ECO:0000313" key="1">
    <source>
        <dbReference type="EMBL" id="KAK8203363.1"/>
    </source>
</evidence>
<gene>
    <name evidence="1" type="ORF">M8818_005341</name>
</gene>
<proteinExistence type="predicted"/>
<reference evidence="1" key="1">
    <citation type="submission" date="2024-02" db="EMBL/GenBank/DDBJ databases">
        <title>Metagenome Assembled Genome of Zalaria obscura JY119.</title>
        <authorList>
            <person name="Vighnesh L."/>
            <person name="Jagadeeshwari U."/>
            <person name="Venkata Ramana C."/>
            <person name="Sasikala C."/>
        </authorList>
    </citation>
    <scope>NUCLEOTIDE SEQUENCE</scope>
    <source>
        <strain evidence="1">JY119</strain>
    </source>
</reference>
<protein>
    <submittedName>
        <fullName evidence="1">Uncharacterized protein</fullName>
    </submittedName>
</protein>
<dbReference type="EMBL" id="JAMKPW020000031">
    <property type="protein sequence ID" value="KAK8203363.1"/>
    <property type="molecule type" value="Genomic_DNA"/>
</dbReference>
<organism evidence="1 2">
    <name type="scientific">Zalaria obscura</name>
    <dbReference type="NCBI Taxonomy" id="2024903"/>
    <lineage>
        <taxon>Eukaryota</taxon>
        <taxon>Fungi</taxon>
        <taxon>Dikarya</taxon>
        <taxon>Ascomycota</taxon>
        <taxon>Pezizomycotina</taxon>
        <taxon>Dothideomycetes</taxon>
        <taxon>Dothideomycetidae</taxon>
        <taxon>Dothideales</taxon>
        <taxon>Zalariaceae</taxon>
        <taxon>Zalaria</taxon>
    </lineage>
</organism>
<name>A0ACC3SA56_9PEZI</name>
<evidence type="ECO:0000313" key="2">
    <source>
        <dbReference type="Proteomes" id="UP001320706"/>
    </source>
</evidence>
<dbReference type="Proteomes" id="UP001320706">
    <property type="component" value="Unassembled WGS sequence"/>
</dbReference>